<dbReference type="GO" id="GO:0003755">
    <property type="term" value="F:peptidyl-prolyl cis-trans isomerase activity"/>
    <property type="evidence" value="ECO:0007669"/>
    <property type="project" value="UniProtKB-KW"/>
</dbReference>
<dbReference type="AlphaFoldDB" id="A0A545TPL1"/>
<evidence type="ECO:0000256" key="13">
    <source>
        <dbReference type="ARBA" id="ARBA00042775"/>
    </source>
</evidence>
<evidence type="ECO:0000256" key="4">
    <source>
        <dbReference type="ARBA" id="ARBA00022519"/>
    </source>
</evidence>
<comment type="subcellular location">
    <subcellularLocation>
        <location evidence="1">Cell inner membrane</location>
        <topology evidence="1">Single-pass type II membrane protein</topology>
        <orientation evidence="1">Periplasmic side</orientation>
    </subcellularLocation>
</comment>
<comment type="caution">
    <text evidence="17">The sequence shown here is derived from an EMBL/GenBank/DDBJ whole genome shotgun (WGS) entry which is preliminary data.</text>
</comment>
<dbReference type="OrthoDB" id="9768393at2"/>
<dbReference type="InterPro" id="IPR027304">
    <property type="entry name" value="Trigger_fact/SurA_dom_sf"/>
</dbReference>
<evidence type="ECO:0000256" key="6">
    <source>
        <dbReference type="ARBA" id="ARBA00022989"/>
    </source>
</evidence>
<dbReference type="SUPFAM" id="SSF109998">
    <property type="entry name" value="Triger factor/SurA peptide-binding domain-like"/>
    <property type="match status" value="1"/>
</dbReference>
<evidence type="ECO:0000256" key="5">
    <source>
        <dbReference type="ARBA" id="ARBA00022692"/>
    </source>
</evidence>
<feature type="domain" description="PpiC" evidence="16">
    <location>
        <begin position="282"/>
        <end position="370"/>
    </location>
</feature>
<dbReference type="PANTHER" id="PTHR47529:SF1">
    <property type="entry name" value="PERIPLASMIC CHAPERONE PPID"/>
    <property type="match status" value="1"/>
</dbReference>
<sequence>MPDTHCRKQGLAMALADKKINPIKKFVTFCLFALLILSFGVWGIGDIFQGPQHTYSVAQVGKVAIGQQEFSRNLRQELARLAPQFGGRLDIEQAQAFGVVQQVMDRLTTRALFEQHANDLGLVVTTDQLLEQIRSLPAFQDQATGRFDSFAFQNALLNSGLSEEAFLQGLTGDIQRQQVVNAISGAVTMPRAMAEALYRYSAETRTADTVVFRNDSITDLPAPTDEQIRTYYDQNSGDFLAPAFRSLSVLQIDPAALTDEVAVADERLREEYELRIDAYSVPERRNVSQVLFPNQEAANDALAKIREGRDFAAVAAEAGVGAPVSLGLISRAELADQLPALAEGAFAAEEGGVSEAVESPLGWHLAQVSEIQEGSVSPFEEVVEDLRATLQLTLATDTAIELANALDDTMAGGATLEEAAASLGLKIERFDRVDRSGSDENGETIEALPNDRTFINTAFSTEIGDESLLTETAQGGYFVVRVHEDIPAAAKPLDEVRADVIAGWEAAERARLLTEQAQVLVEAVNNGGDFAALAQEAGLIPTATPAMRRFNTTPTPGIPLDLPSKLFELEEGKADVVEDAEGIMVARLSNITAAPDAEADTAIAALQSNLVNRIQGDLVTQFTDTLNESYRVEINHQNLDTVLSQF</sequence>
<gene>
    <name evidence="17" type="ORF">FKG95_15970</name>
</gene>
<dbReference type="PANTHER" id="PTHR47529">
    <property type="entry name" value="PEPTIDYL-PROLYL CIS-TRANS ISOMERASE D"/>
    <property type="match status" value="1"/>
</dbReference>
<evidence type="ECO:0000256" key="1">
    <source>
        <dbReference type="ARBA" id="ARBA00004382"/>
    </source>
</evidence>
<evidence type="ECO:0000256" key="10">
    <source>
        <dbReference type="ARBA" id="ARBA00031484"/>
    </source>
</evidence>
<evidence type="ECO:0000256" key="8">
    <source>
        <dbReference type="ARBA" id="ARBA00023186"/>
    </source>
</evidence>
<dbReference type="PROSITE" id="PS50198">
    <property type="entry name" value="PPIC_PPIASE_2"/>
    <property type="match status" value="1"/>
</dbReference>
<keyword evidence="3" id="KW-1003">Cell membrane</keyword>
<organism evidence="17 18">
    <name type="scientific">Denitrobaculum tricleocarpae</name>
    <dbReference type="NCBI Taxonomy" id="2591009"/>
    <lineage>
        <taxon>Bacteria</taxon>
        <taxon>Pseudomonadati</taxon>
        <taxon>Pseudomonadota</taxon>
        <taxon>Alphaproteobacteria</taxon>
        <taxon>Rhodospirillales</taxon>
        <taxon>Rhodospirillaceae</taxon>
        <taxon>Denitrobaculum</taxon>
    </lineage>
</organism>
<feature type="transmembrane region" description="Helical" evidence="15">
    <location>
        <begin position="26"/>
        <end position="45"/>
    </location>
</feature>
<accession>A0A545TPL1</accession>
<dbReference type="Gene3D" id="1.10.4030.10">
    <property type="entry name" value="Porin chaperone SurA, peptide-binding domain"/>
    <property type="match status" value="1"/>
</dbReference>
<evidence type="ECO:0000256" key="2">
    <source>
        <dbReference type="ARBA" id="ARBA00018370"/>
    </source>
</evidence>
<evidence type="ECO:0000256" key="7">
    <source>
        <dbReference type="ARBA" id="ARBA00023136"/>
    </source>
</evidence>
<keyword evidence="18" id="KW-1185">Reference proteome</keyword>
<dbReference type="GO" id="GO:0005886">
    <property type="term" value="C:plasma membrane"/>
    <property type="evidence" value="ECO:0007669"/>
    <property type="project" value="UniProtKB-SubCell"/>
</dbReference>
<comment type="similarity">
    <text evidence="11">Belongs to the PpiD chaperone family.</text>
</comment>
<evidence type="ECO:0000256" key="15">
    <source>
        <dbReference type="SAM" id="Phobius"/>
    </source>
</evidence>
<dbReference type="InterPro" id="IPR000297">
    <property type="entry name" value="PPIase_PpiC"/>
</dbReference>
<evidence type="ECO:0000256" key="9">
    <source>
        <dbReference type="ARBA" id="ARBA00030642"/>
    </source>
</evidence>
<name>A0A545TPL1_9PROT</name>
<evidence type="ECO:0000256" key="12">
    <source>
        <dbReference type="ARBA" id="ARBA00040743"/>
    </source>
</evidence>
<dbReference type="Pfam" id="PF13624">
    <property type="entry name" value="SurA_N_3"/>
    <property type="match status" value="1"/>
</dbReference>
<keyword evidence="14" id="KW-0413">Isomerase</keyword>
<evidence type="ECO:0000313" key="18">
    <source>
        <dbReference type="Proteomes" id="UP000315252"/>
    </source>
</evidence>
<dbReference type="InterPro" id="IPR052029">
    <property type="entry name" value="PpiD_chaperone"/>
</dbReference>
<dbReference type="Pfam" id="PF13145">
    <property type="entry name" value="Rotamase_2"/>
    <property type="match status" value="1"/>
</dbReference>
<dbReference type="Proteomes" id="UP000315252">
    <property type="component" value="Unassembled WGS sequence"/>
</dbReference>
<evidence type="ECO:0000256" key="11">
    <source>
        <dbReference type="ARBA" id="ARBA00038408"/>
    </source>
</evidence>
<proteinExistence type="inferred from homology"/>
<evidence type="ECO:0000259" key="16">
    <source>
        <dbReference type="PROSITE" id="PS50198"/>
    </source>
</evidence>
<dbReference type="SUPFAM" id="SSF54534">
    <property type="entry name" value="FKBP-like"/>
    <property type="match status" value="1"/>
</dbReference>
<evidence type="ECO:0000256" key="14">
    <source>
        <dbReference type="PROSITE-ProRule" id="PRU00278"/>
    </source>
</evidence>
<keyword evidence="4" id="KW-0997">Cell inner membrane</keyword>
<evidence type="ECO:0000256" key="3">
    <source>
        <dbReference type="ARBA" id="ARBA00022475"/>
    </source>
</evidence>
<keyword evidence="6 15" id="KW-1133">Transmembrane helix</keyword>
<keyword evidence="14" id="KW-0697">Rotamase</keyword>
<keyword evidence="5 15" id="KW-0812">Transmembrane</keyword>
<evidence type="ECO:0000313" key="17">
    <source>
        <dbReference type="EMBL" id="TQV79160.1"/>
    </source>
</evidence>
<protein>
    <recommendedName>
        <fullName evidence="2">Parvulin-like PPIase</fullName>
    </recommendedName>
    <alternativeName>
        <fullName evidence="9">Peptidyl-prolyl cis-trans isomerase plp</fullName>
    </alternativeName>
    <alternativeName>
        <fullName evidence="12">Periplasmic chaperone PpiD</fullName>
    </alternativeName>
    <alternativeName>
        <fullName evidence="13">Periplasmic folding chaperone</fullName>
    </alternativeName>
    <alternativeName>
        <fullName evidence="10">Rotamase plp</fullName>
    </alternativeName>
</protein>
<keyword evidence="7 15" id="KW-0472">Membrane</keyword>
<keyword evidence="8" id="KW-0143">Chaperone</keyword>
<reference evidence="17 18" key="1">
    <citation type="submission" date="2019-06" db="EMBL/GenBank/DDBJ databases">
        <title>Whole genome sequence for Rhodospirillaceae sp. R148.</title>
        <authorList>
            <person name="Wang G."/>
        </authorList>
    </citation>
    <scope>NUCLEOTIDE SEQUENCE [LARGE SCALE GENOMIC DNA]</scope>
    <source>
        <strain evidence="17 18">R148</strain>
    </source>
</reference>
<dbReference type="EMBL" id="VHSH01000005">
    <property type="protein sequence ID" value="TQV79160.1"/>
    <property type="molecule type" value="Genomic_DNA"/>
</dbReference>
<dbReference type="InterPro" id="IPR046357">
    <property type="entry name" value="PPIase_dom_sf"/>
</dbReference>
<dbReference type="Gene3D" id="3.10.50.40">
    <property type="match status" value="1"/>
</dbReference>